<dbReference type="EMBL" id="GG657974">
    <property type="protein sequence ID" value="EFS22163.1"/>
    <property type="molecule type" value="Genomic_DNA"/>
</dbReference>
<protein>
    <submittedName>
        <fullName evidence="3">Conjugal transfer protein TrbC</fullName>
    </submittedName>
</protein>
<sequence>MKLVTRVQNKMKVAISLFFLKAALAMASTSDAPWVGMLDKIMKVLVGPTARLLSIFALVVVGFVFMSGNTKEGGKMGLNIAVGVSIIFAAATWGPKFFGYSGSILM</sequence>
<dbReference type="Proteomes" id="UP000002975">
    <property type="component" value="Unassembled WGS sequence"/>
</dbReference>
<keyword evidence="1" id="KW-0472">Membrane</keyword>
<evidence type="ECO:0000313" key="3">
    <source>
        <dbReference type="EMBL" id="EFS22163.1"/>
    </source>
</evidence>
<dbReference type="HOGENOM" id="CLU_143299_2_0_0"/>
<dbReference type="InterPro" id="IPR007039">
    <property type="entry name" value="TrbC/VirB2"/>
</dbReference>
<dbReference type="BioCyc" id="FSP469605-HMP:GTSP-1703-MONOMER"/>
<feature type="chain" id="PRO_5003195864" evidence="2">
    <location>
        <begin position="28"/>
        <end position="106"/>
    </location>
</feature>
<name>E5BI40_9FUSO</name>
<evidence type="ECO:0000256" key="2">
    <source>
        <dbReference type="SAM" id="SignalP"/>
    </source>
</evidence>
<gene>
    <name evidence="3" type="ORF">FSBG_01660</name>
</gene>
<feature type="transmembrane region" description="Helical" evidence="1">
    <location>
        <begin position="78"/>
        <end position="98"/>
    </location>
</feature>
<organism evidence="3 4">
    <name type="scientific">Fusobacterium gonidiaformans 3-1-5R</name>
    <dbReference type="NCBI Taxonomy" id="469605"/>
    <lineage>
        <taxon>Bacteria</taxon>
        <taxon>Fusobacteriati</taxon>
        <taxon>Fusobacteriota</taxon>
        <taxon>Fusobacteriia</taxon>
        <taxon>Fusobacteriales</taxon>
        <taxon>Fusobacteriaceae</taxon>
        <taxon>Fusobacterium</taxon>
    </lineage>
</organism>
<proteinExistence type="predicted"/>
<keyword evidence="4" id="KW-1185">Reference proteome</keyword>
<evidence type="ECO:0000256" key="1">
    <source>
        <dbReference type="SAM" id="Phobius"/>
    </source>
</evidence>
<keyword evidence="2" id="KW-0732">Signal</keyword>
<dbReference type="RefSeq" id="WP_005959369.1">
    <property type="nucleotide sequence ID" value="NZ_GG657974.1"/>
</dbReference>
<accession>E5BI40</accession>
<keyword evidence="1" id="KW-0812">Transmembrane</keyword>
<keyword evidence="1" id="KW-1133">Transmembrane helix</keyword>
<feature type="transmembrane region" description="Helical" evidence="1">
    <location>
        <begin position="45"/>
        <end position="66"/>
    </location>
</feature>
<dbReference type="Pfam" id="PF04956">
    <property type="entry name" value="TrbC"/>
    <property type="match status" value="1"/>
</dbReference>
<reference evidence="3 4" key="1">
    <citation type="submission" date="2009-02" db="EMBL/GenBank/DDBJ databases">
        <title>The Genome Sequence of Fusobacterium sp. 3_1_5R.</title>
        <authorList>
            <consortium name="The Broad Institute Genome Sequencing Platform"/>
            <person name="Ward D."/>
            <person name="Young S.K."/>
            <person name="Kodira C.D."/>
            <person name="Zeng Q."/>
            <person name="Koehrsen M."/>
            <person name="Alvarado L."/>
            <person name="Berlin A."/>
            <person name="Borenstein D."/>
            <person name="Chen Z."/>
            <person name="Engels R."/>
            <person name="Freedman E."/>
            <person name="Gellesch M."/>
            <person name="Goldberg J."/>
            <person name="Griggs A."/>
            <person name="Gujja S."/>
            <person name="Heiman D."/>
            <person name="Hepburn T."/>
            <person name="Howarth C."/>
            <person name="Jen D."/>
            <person name="Larson L."/>
            <person name="Lewis B."/>
            <person name="Mehta T."/>
            <person name="Park D."/>
            <person name="Pearson M."/>
            <person name="Roberts A."/>
            <person name="Saif S."/>
            <person name="Shea T."/>
            <person name="Shenoy N."/>
            <person name="Sisk P."/>
            <person name="Stolte C."/>
            <person name="Sykes S."/>
            <person name="Walk T."/>
            <person name="White J."/>
            <person name="Yandava C."/>
            <person name="Allen-Vercoe E."/>
            <person name="Strauss J."/>
            <person name="Ambrose C."/>
            <person name="Lander E."/>
            <person name="Nusbaum C."/>
            <person name="Galagan J."/>
            <person name="Birren B."/>
        </authorList>
    </citation>
    <scope>NUCLEOTIDE SEQUENCE [LARGE SCALE GENOMIC DNA]</scope>
    <source>
        <strain evidence="3 4">3_1_5R</strain>
    </source>
</reference>
<dbReference type="AlphaFoldDB" id="E5BI40"/>
<feature type="signal peptide" evidence="2">
    <location>
        <begin position="1"/>
        <end position="27"/>
    </location>
</feature>
<dbReference type="OrthoDB" id="9814329at2"/>
<evidence type="ECO:0000313" key="4">
    <source>
        <dbReference type="Proteomes" id="UP000002975"/>
    </source>
</evidence>